<accession>A0A8H6XSI1</accession>
<dbReference type="Proteomes" id="UP000620124">
    <property type="component" value="Unassembled WGS sequence"/>
</dbReference>
<feature type="coiled-coil region" evidence="1">
    <location>
        <begin position="102"/>
        <end position="129"/>
    </location>
</feature>
<gene>
    <name evidence="2" type="ORF">MVEN_01570100</name>
</gene>
<proteinExistence type="predicted"/>
<comment type="caution">
    <text evidence="2">The sequence shown here is derived from an EMBL/GenBank/DDBJ whole genome shotgun (WGS) entry which is preliminary data.</text>
</comment>
<name>A0A8H6XSI1_9AGAR</name>
<sequence>MNASAQRSWLSSIEGLDASVAPGTRHHTLLTTNEPPEGSEITFVQSVVSKTDAHLARLNNETLNVKQKLQQLKEERALLLTTNVGSELTLIHTDILDVDAHLACVENKISKLQERVNQLEEERVSLSSFRTRNIAILSPLRRVPPEVLGEIFWWTLPSITNELDWGKFDISQCPWVLTQISSRWRTISISTPSLWSRLVIDYDPDERPMTRDPSSAYPLSLAMAQIQRARKLKIHFYGCEKVDSRPQIQLFQLLSQHSSRWEELSLGLTSWIVPLLAHFRDRRFSSLKKLWITWSSPESQTPVSLDYFQTASSLVDVGVSDTCRTALIGLPVDHLTRYQLEGTWEEHKRILKLAHNLVEARIETDLDENPYSGSVDLLRLRHLYVSDPHLLYHLNAPVLEGLAFWVARNDRAEDDILQPLKSFLDRSTCPLRRLSLRGFPDAHATSNMLQTFPFITELAVTIDDSDASKSTNLLMSTLTVSDPQVIGSTVVAPQMRCLFFGCENQSYIDYRVYLDMLISRWRAEHCALNAAILATEGPGPDSATLDGLHELRREGLDLLVLEGEDAGDEMDGWYYATPWN</sequence>
<evidence type="ECO:0000313" key="3">
    <source>
        <dbReference type="Proteomes" id="UP000620124"/>
    </source>
</evidence>
<dbReference type="OrthoDB" id="3365698at2759"/>
<organism evidence="2 3">
    <name type="scientific">Mycena venus</name>
    <dbReference type="NCBI Taxonomy" id="2733690"/>
    <lineage>
        <taxon>Eukaryota</taxon>
        <taxon>Fungi</taxon>
        <taxon>Dikarya</taxon>
        <taxon>Basidiomycota</taxon>
        <taxon>Agaricomycotina</taxon>
        <taxon>Agaricomycetes</taxon>
        <taxon>Agaricomycetidae</taxon>
        <taxon>Agaricales</taxon>
        <taxon>Marasmiineae</taxon>
        <taxon>Mycenaceae</taxon>
        <taxon>Mycena</taxon>
    </lineage>
</organism>
<keyword evidence="3" id="KW-1185">Reference proteome</keyword>
<protein>
    <submittedName>
        <fullName evidence="2">F-box domain-containing protein</fullName>
    </submittedName>
</protein>
<keyword evidence="1" id="KW-0175">Coiled coil</keyword>
<evidence type="ECO:0000256" key="1">
    <source>
        <dbReference type="SAM" id="Coils"/>
    </source>
</evidence>
<dbReference type="EMBL" id="JACAZI010000013">
    <property type="protein sequence ID" value="KAF7345515.1"/>
    <property type="molecule type" value="Genomic_DNA"/>
</dbReference>
<evidence type="ECO:0000313" key="2">
    <source>
        <dbReference type="EMBL" id="KAF7345515.1"/>
    </source>
</evidence>
<dbReference type="AlphaFoldDB" id="A0A8H6XSI1"/>
<reference evidence="2" key="1">
    <citation type="submission" date="2020-05" db="EMBL/GenBank/DDBJ databases">
        <title>Mycena genomes resolve the evolution of fungal bioluminescence.</title>
        <authorList>
            <person name="Tsai I.J."/>
        </authorList>
    </citation>
    <scope>NUCLEOTIDE SEQUENCE</scope>
    <source>
        <strain evidence="2">CCC161011</strain>
    </source>
</reference>